<dbReference type="AlphaFoldDB" id="A0A026W9H3"/>
<keyword evidence="2" id="KW-1185">Reference proteome</keyword>
<organism evidence="1 2">
    <name type="scientific">Ooceraea biroi</name>
    <name type="common">Clonal raider ant</name>
    <name type="synonym">Cerapachys biroi</name>
    <dbReference type="NCBI Taxonomy" id="2015173"/>
    <lineage>
        <taxon>Eukaryota</taxon>
        <taxon>Metazoa</taxon>
        <taxon>Ecdysozoa</taxon>
        <taxon>Arthropoda</taxon>
        <taxon>Hexapoda</taxon>
        <taxon>Insecta</taxon>
        <taxon>Pterygota</taxon>
        <taxon>Neoptera</taxon>
        <taxon>Endopterygota</taxon>
        <taxon>Hymenoptera</taxon>
        <taxon>Apocrita</taxon>
        <taxon>Aculeata</taxon>
        <taxon>Formicoidea</taxon>
        <taxon>Formicidae</taxon>
        <taxon>Dorylinae</taxon>
        <taxon>Ooceraea</taxon>
    </lineage>
</organism>
<dbReference type="EMBL" id="KK107323">
    <property type="protein sequence ID" value="EZA52603.1"/>
    <property type="molecule type" value="Genomic_DNA"/>
</dbReference>
<sequence>FCSQSAANYTAQILLYFCRQSAARLCRQALLEHNLNADTDGTGFVALF</sequence>
<feature type="non-terminal residue" evidence="1">
    <location>
        <position position="1"/>
    </location>
</feature>
<proteinExistence type="predicted"/>
<protein>
    <submittedName>
        <fullName evidence="1">Uncharacterized protein</fullName>
    </submittedName>
</protein>
<reference evidence="1 2" key="1">
    <citation type="journal article" date="2014" name="Curr. Biol.">
        <title>The genome of the clonal raider ant Cerapachys biroi.</title>
        <authorList>
            <person name="Oxley P.R."/>
            <person name="Ji L."/>
            <person name="Fetter-Pruneda I."/>
            <person name="McKenzie S.K."/>
            <person name="Li C."/>
            <person name="Hu H."/>
            <person name="Zhang G."/>
            <person name="Kronauer D.J."/>
        </authorList>
    </citation>
    <scope>NUCLEOTIDE SEQUENCE [LARGE SCALE GENOMIC DNA]</scope>
</reference>
<gene>
    <name evidence="1" type="ORF">X777_08086</name>
</gene>
<evidence type="ECO:0000313" key="1">
    <source>
        <dbReference type="EMBL" id="EZA52603.1"/>
    </source>
</evidence>
<name>A0A026W9H3_OOCBI</name>
<dbReference type="Proteomes" id="UP000053097">
    <property type="component" value="Unassembled WGS sequence"/>
</dbReference>
<evidence type="ECO:0000313" key="2">
    <source>
        <dbReference type="Proteomes" id="UP000053097"/>
    </source>
</evidence>
<accession>A0A026W9H3</accession>